<dbReference type="GO" id="GO:0000981">
    <property type="term" value="F:DNA-binding transcription factor activity, RNA polymerase II-specific"/>
    <property type="evidence" value="ECO:0007669"/>
    <property type="project" value="InterPro"/>
</dbReference>
<name>A0A139AWR1_GONPJ</name>
<comment type="subcellular location">
    <subcellularLocation>
        <location evidence="1">Nucleus</location>
    </subcellularLocation>
</comment>
<dbReference type="InterPro" id="IPR050815">
    <property type="entry name" value="TF_fung"/>
</dbReference>
<feature type="compositionally biased region" description="Acidic residues" evidence="6">
    <location>
        <begin position="138"/>
        <end position="154"/>
    </location>
</feature>
<keyword evidence="2" id="KW-0479">Metal-binding</keyword>
<dbReference type="AlphaFoldDB" id="A0A139AWR1"/>
<accession>A0A139AWR1</accession>
<dbReference type="PANTHER" id="PTHR47338">
    <property type="entry name" value="ZN(II)2CYS6 TRANSCRIPTION FACTOR (EUROFUNG)-RELATED"/>
    <property type="match status" value="1"/>
</dbReference>
<dbReference type="OrthoDB" id="2123952at2759"/>
<sequence>MQSGYFSSAPPGFPPPSVGALLTAAEHVQVQAGGARDQSDKERVRVSKACDACSKRRAKCSGAHPCDRCAAKGLVCTFDRSVLSSHRSSKKRGPAKGSVMSVHKRLKALEELVLAKGVSPEALTRLGLDPIEGGGLDEVGDSQDGSEESGSGEDDTPRMDSYPIANPGSRRRHRDSRGKSPAVAIGQQSGGSGPALAPGMDPGGPLSPFSYSAIMSSASVPGVPVAAPYAASNPTPLPLPTLQPLPPQEVLNDLVRTWATQILPFAGTVHKPSFVRNPFSFPPQFLLSSYTFAAKLSNHPWINNAPTMSPDICGQIFYDHALRLLIPVLVGLQTPTVYDILAVVNAGMWSGSSTGMMGFAYRFLSFGVALAKEVGLNRETVVAGEQGWIAREHRRRVFWHLVMVDRVLSSAFNSEPLIPESEIQCDLPCLDVMWESDDSTLDRPTNIPIRRAIPALDDREALAALLGSPAAGPSAYMALLNVIFGRIIQRHCLHQNDEHGKRKLDMELDNWMASLPPRIRELRISPSEPLPTGRILDSRISHTLKILLHGPWDIQSMAKDTNWLLSPDFLVCAEHAEHISRTLEFIMKSSVAPDFLPPYLGLCILMAAFVHITLLRKLKGTGELEDDLRRRIMIYRSRWRPVTSVASVLRQAIGATDSGTELNSGANWESGGRGLFSLAELAQEKVEEEREHLGTASTSFMYPSNVEVDGAMMTALSGGIPGFEFL</sequence>
<dbReference type="InterPro" id="IPR007219">
    <property type="entry name" value="XnlR_reg_dom"/>
</dbReference>
<keyword evidence="9" id="KW-1185">Reference proteome</keyword>
<keyword evidence="4" id="KW-0804">Transcription</keyword>
<evidence type="ECO:0000313" key="9">
    <source>
        <dbReference type="Proteomes" id="UP000070544"/>
    </source>
</evidence>
<feature type="region of interest" description="Disordered" evidence="6">
    <location>
        <begin position="126"/>
        <end position="202"/>
    </location>
</feature>
<dbReference type="Proteomes" id="UP000070544">
    <property type="component" value="Unassembled WGS sequence"/>
</dbReference>
<dbReference type="GO" id="GO:0008270">
    <property type="term" value="F:zinc ion binding"/>
    <property type="evidence" value="ECO:0007669"/>
    <property type="project" value="InterPro"/>
</dbReference>
<dbReference type="SUPFAM" id="SSF57701">
    <property type="entry name" value="Zn2/Cys6 DNA-binding domain"/>
    <property type="match status" value="1"/>
</dbReference>
<dbReference type="GO" id="GO:0003677">
    <property type="term" value="F:DNA binding"/>
    <property type="evidence" value="ECO:0007669"/>
    <property type="project" value="InterPro"/>
</dbReference>
<dbReference type="InterPro" id="IPR036864">
    <property type="entry name" value="Zn2-C6_fun-type_DNA-bd_sf"/>
</dbReference>
<protein>
    <recommendedName>
        <fullName evidence="7">Zn(2)-C6 fungal-type domain-containing protein</fullName>
    </recommendedName>
</protein>
<dbReference type="GO" id="GO:0005634">
    <property type="term" value="C:nucleus"/>
    <property type="evidence" value="ECO:0007669"/>
    <property type="project" value="UniProtKB-SubCell"/>
</dbReference>
<dbReference type="Pfam" id="PF00172">
    <property type="entry name" value="Zn_clus"/>
    <property type="match status" value="1"/>
</dbReference>
<evidence type="ECO:0000256" key="4">
    <source>
        <dbReference type="ARBA" id="ARBA00023163"/>
    </source>
</evidence>
<dbReference type="InterPro" id="IPR001138">
    <property type="entry name" value="Zn2Cys6_DnaBD"/>
</dbReference>
<dbReference type="PANTHER" id="PTHR47338:SF5">
    <property type="entry name" value="ZN(II)2CYS6 TRANSCRIPTION FACTOR (EUROFUNG)"/>
    <property type="match status" value="1"/>
</dbReference>
<reference evidence="8 9" key="1">
    <citation type="journal article" date="2015" name="Genome Biol. Evol.">
        <title>Phylogenomic analyses indicate that early fungi evolved digesting cell walls of algal ancestors of land plants.</title>
        <authorList>
            <person name="Chang Y."/>
            <person name="Wang S."/>
            <person name="Sekimoto S."/>
            <person name="Aerts A.L."/>
            <person name="Choi C."/>
            <person name="Clum A."/>
            <person name="LaButti K.M."/>
            <person name="Lindquist E.A."/>
            <person name="Yee Ngan C."/>
            <person name="Ohm R.A."/>
            <person name="Salamov A.A."/>
            <person name="Grigoriev I.V."/>
            <person name="Spatafora J.W."/>
            <person name="Berbee M.L."/>
        </authorList>
    </citation>
    <scope>NUCLEOTIDE SEQUENCE [LARGE SCALE GENOMIC DNA]</scope>
    <source>
        <strain evidence="8 9">JEL478</strain>
    </source>
</reference>
<dbReference type="OMA" id="WERRIMA"/>
<keyword evidence="5" id="KW-0539">Nucleus</keyword>
<evidence type="ECO:0000259" key="7">
    <source>
        <dbReference type="PROSITE" id="PS50048"/>
    </source>
</evidence>
<organism evidence="8 9">
    <name type="scientific">Gonapodya prolifera (strain JEL478)</name>
    <name type="common">Monoblepharis prolifera</name>
    <dbReference type="NCBI Taxonomy" id="1344416"/>
    <lineage>
        <taxon>Eukaryota</taxon>
        <taxon>Fungi</taxon>
        <taxon>Fungi incertae sedis</taxon>
        <taxon>Chytridiomycota</taxon>
        <taxon>Chytridiomycota incertae sedis</taxon>
        <taxon>Monoblepharidomycetes</taxon>
        <taxon>Monoblepharidales</taxon>
        <taxon>Gonapodyaceae</taxon>
        <taxon>Gonapodya</taxon>
    </lineage>
</organism>
<dbReference type="SMART" id="SM00066">
    <property type="entry name" value="GAL4"/>
    <property type="match status" value="1"/>
</dbReference>
<evidence type="ECO:0000256" key="6">
    <source>
        <dbReference type="SAM" id="MobiDB-lite"/>
    </source>
</evidence>
<feature type="domain" description="Zn(2)-C6 fungal-type" evidence="7">
    <location>
        <begin position="49"/>
        <end position="78"/>
    </location>
</feature>
<dbReference type="Pfam" id="PF04082">
    <property type="entry name" value="Fungal_trans"/>
    <property type="match status" value="1"/>
</dbReference>
<evidence type="ECO:0000313" key="8">
    <source>
        <dbReference type="EMBL" id="KXS21176.1"/>
    </source>
</evidence>
<proteinExistence type="predicted"/>
<keyword evidence="3" id="KW-0805">Transcription regulation</keyword>
<evidence type="ECO:0000256" key="5">
    <source>
        <dbReference type="ARBA" id="ARBA00023242"/>
    </source>
</evidence>
<evidence type="ECO:0000256" key="1">
    <source>
        <dbReference type="ARBA" id="ARBA00004123"/>
    </source>
</evidence>
<evidence type="ECO:0000256" key="3">
    <source>
        <dbReference type="ARBA" id="ARBA00023015"/>
    </source>
</evidence>
<dbReference type="PROSITE" id="PS50048">
    <property type="entry name" value="ZN2_CY6_FUNGAL_2"/>
    <property type="match status" value="1"/>
</dbReference>
<dbReference type="SMART" id="SM00906">
    <property type="entry name" value="Fungal_trans"/>
    <property type="match status" value="1"/>
</dbReference>
<dbReference type="GO" id="GO:0006351">
    <property type="term" value="P:DNA-templated transcription"/>
    <property type="evidence" value="ECO:0007669"/>
    <property type="project" value="InterPro"/>
</dbReference>
<dbReference type="CDD" id="cd12148">
    <property type="entry name" value="fungal_TF_MHR"/>
    <property type="match status" value="1"/>
</dbReference>
<dbReference type="EMBL" id="KQ965733">
    <property type="protein sequence ID" value="KXS21176.1"/>
    <property type="molecule type" value="Genomic_DNA"/>
</dbReference>
<dbReference type="CDD" id="cd00067">
    <property type="entry name" value="GAL4"/>
    <property type="match status" value="1"/>
</dbReference>
<evidence type="ECO:0000256" key="2">
    <source>
        <dbReference type="ARBA" id="ARBA00022723"/>
    </source>
</evidence>
<dbReference type="Gene3D" id="4.10.240.10">
    <property type="entry name" value="Zn(2)-C6 fungal-type DNA-binding domain"/>
    <property type="match status" value="1"/>
</dbReference>
<dbReference type="STRING" id="1344416.A0A139AWR1"/>
<dbReference type="PROSITE" id="PS00463">
    <property type="entry name" value="ZN2_CY6_FUNGAL_1"/>
    <property type="match status" value="1"/>
</dbReference>
<gene>
    <name evidence="8" type="ORF">M427DRAFT_27610</name>
</gene>